<evidence type="ECO:0000259" key="1">
    <source>
        <dbReference type="Pfam" id="PF05229"/>
    </source>
</evidence>
<dbReference type="Pfam" id="PF05229">
    <property type="entry name" value="SCPU"/>
    <property type="match status" value="1"/>
</dbReference>
<dbReference type="PANTHER" id="PTHR37089">
    <property type="entry name" value="PROTEIN U-RELATED"/>
    <property type="match status" value="1"/>
</dbReference>
<reference evidence="2 3" key="1">
    <citation type="submission" date="2016-06" db="EMBL/GenBank/DDBJ databases">
        <title>Complete genome sequence of a deep-branching marine Gamma Proteobacterium Woeseia oceani type strain XK5.</title>
        <authorList>
            <person name="Mu D."/>
            <person name="Du Z."/>
        </authorList>
    </citation>
    <scope>NUCLEOTIDE SEQUENCE [LARGE SCALE GENOMIC DNA]</scope>
    <source>
        <strain evidence="2 3">XK5</strain>
    </source>
</reference>
<dbReference type="STRING" id="1548547.BA177_03815"/>
<organism evidence="2 3">
    <name type="scientific">Woeseia oceani</name>
    <dbReference type="NCBI Taxonomy" id="1548547"/>
    <lineage>
        <taxon>Bacteria</taxon>
        <taxon>Pseudomonadati</taxon>
        <taxon>Pseudomonadota</taxon>
        <taxon>Gammaproteobacteria</taxon>
        <taxon>Woeseiales</taxon>
        <taxon>Woeseiaceae</taxon>
        <taxon>Woeseia</taxon>
    </lineage>
</organism>
<accession>A0A193LD46</accession>
<dbReference type="Proteomes" id="UP000092695">
    <property type="component" value="Chromosome"/>
</dbReference>
<dbReference type="InterPro" id="IPR053167">
    <property type="entry name" value="Spore_coat_component"/>
</dbReference>
<protein>
    <recommendedName>
        <fullName evidence="1">Spore coat protein U/FanG domain-containing protein</fullName>
    </recommendedName>
</protein>
<gene>
    <name evidence="2" type="ORF">BA177_03815</name>
</gene>
<sequence length="118" mass="12418">MTWILALIRDSMPRSMQAARFDCSAATAYSVSLGAGGGGDPGARRMLHGSIPSEQICYRLYNDPARSQVWGDGSGSTTTVGGTGTGALQSLSVYGRIPLQATPRPGKYDDTVIVTISY</sequence>
<proteinExistence type="predicted"/>
<keyword evidence="3" id="KW-1185">Reference proteome</keyword>
<dbReference type="InterPro" id="IPR007893">
    <property type="entry name" value="Spore_coat_U/FanG"/>
</dbReference>
<evidence type="ECO:0000313" key="2">
    <source>
        <dbReference type="EMBL" id="ANO50450.1"/>
    </source>
</evidence>
<dbReference type="KEGG" id="woc:BA177_03815"/>
<evidence type="ECO:0000313" key="3">
    <source>
        <dbReference type="Proteomes" id="UP000092695"/>
    </source>
</evidence>
<dbReference type="EMBL" id="CP016268">
    <property type="protein sequence ID" value="ANO50450.1"/>
    <property type="molecule type" value="Genomic_DNA"/>
</dbReference>
<dbReference type="AlphaFoldDB" id="A0A193LD46"/>
<feature type="domain" description="Spore coat protein U/FanG" evidence="1">
    <location>
        <begin position="16"/>
        <end position="115"/>
    </location>
</feature>
<dbReference type="SMART" id="SM00972">
    <property type="entry name" value="SCPU"/>
    <property type="match status" value="1"/>
</dbReference>
<name>A0A193LD46_9GAMM</name>